<sequence length="130" mass="14852">MMEDSLTLQDSLGSSGFLCFCEICETAILGESIGLIMDEHNGPAENSLPSQGWHHAIKCGWLRKQGGFVKTWRTRWFVLKRDQLYYFKDEDETKPLGTIFLPGNRVIEHACNEESPGKFLFEVIPEIIEK</sequence>
<evidence type="ECO:0000313" key="2">
    <source>
        <dbReference type="EMBL" id="KYO38088.1"/>
    </source>
</evidence>
<dbReference type="SUPFAM" id="SSF50729">
    <property type="entry name" value="PH domain-like"/>
    <property type="match status" value="1"/>
</dbReference>
<dbReference type="PROSITE" id="PS50003">
    <property type="entry name" value="PH_DOMAIN"/>
    <property type="match status" value="1"/>
</dbReference>
<dbReference type="InterPro" id="IPR001849">
    <property type="entry name" value="PH_domain"/>
</dbReference>
<dbReference type="PANTHER" id="PTHR14336">
    <property type="entry name" value="TANDEM PH DOMAIN CONTAINING PROTEIN"/>
    <property type="match status" value="1"/>
</dbReference>
<organism evidence="2 3">
    <name type="scientific">Alligator mississippiensis</name>
    <name type="common">American alligator</name>
    <dbReference type="NCBI Taxonomy" id="8496"/>
    <lineage>
        <taxon>Eukaryota</taxon>
        <taxon>Metazoa</taxon>
        <taxon>Chordata</taxon>
        <taxon>Craniata</taxon>
        <taxon>Vertebrata</taxon>
        <taxon>Euteleostomi</taxon>
        <taxon>Archelosauria</taxon>
        <taxon>Archosauria</taxon>
        <taxon>Crocodylia</taxon>
        <taxon>Alligatoridae</taxon>
        <taxon>Alligatorinae</taxon>
        <taxon>Alligator</taxon>
    </lineage>
</organism>
<keyword evidence="3" id="KW-1185">Reference proteome</keyword>
<comment type="caution">
    <text evidence="2">The sequence shown here is derived from an EMBL/GenBank/DDBJ whole genome shotgun (WGS) entry which is preliminary data.</text>
</comment>
<dbReference type="EMBL" id="AKHW03002540">
    <property type="protein sequence ID" value="KYO38088.1"/>
    <property type="molecule type" value="Genomic_DNA"/>
</dbReference>
<dbReference type="AlphaFoldDB" id="A0A151NMS1"/>
<dbReference type="InterPro" id="IPR051707">
    <property type="entry name" value="PI-Interact_SigTrans_Reg"/>
</dbReference>
<evidence type="ECO:0000259" key="1">
    <source>
        <dbReference type="PROSITE" id="PS50003"/>
    </source>
</evidence>
<dbReference type="PANTHER" id="PTHR14336:SF15">
    <property type="entry name" value="DUAL ADAPTER FOR PHOSPHOTYROSINE AND 3-PHOSPHOTYROSINE AND 3-PHOSPHOINOSITIDE"/>
    <property type="match status" value="1"/>
</dbReference>
<dbReference type="Gene3D" id="2.30.29.30">
    <property type="entry name" value="Pleckstrin-homology domain (PH domain)/Phosphotyrosine-binding domain (PTB)"/>
    <property type="match status" value="1"/>
</dbReference>
<gene>
    <name evidence="2" type="ORF">Y1Q_0019540</name>
</gene>
<dbReference type="Pfam" id="PF00169">
    <property type="entry name" value="PH"/>
    <property type="match status" value="1"/>
</dbReference>
<feature type="domain" description="PH" evidence="1">
    <location>
        <begin position="55"/>
        <end position="130"/>
    </location>
</feature>
<evidence type="ECO:0000313" key="3">
    <source>
        <dbReference type="Proteomes" id="UP000050525"/>
    </source>
</evidence>
<name>A0A151NMS1_ALLMI</name>
<dbReference type="InterPro" id="IPR011993">
    <property type="entry name" value="PH-like_dom_sf"/>
</dbReference>
<accession>A0A151NMS1</accession>
<reference evidence="2 3" key="1">
    <citation type="journal article" date="2012" name="Genome Biol.">
        <title>Sequencing three crocodilian genomes to illuminate the evolution of archosaurs and amniotes.</title>
        <authorList>
            <person name="St John J.A."/>
            <person name="Braun E.L."/>
            <person name="Isberg S.R."/>
            <person name="Miles L.G."/>
            <person name="Chong A.Y."/>
            <person name="Gongora J."/>
            <person name="Dalzell P."/>
            <person name="Moran C."/>
            <person name="Bed'hom B."/>
            <person name="Abzhanov A."/>
            <person name="Burgess S.C."/>
            <person name="Cooksey A.M."/>
            <person name="Castoe T.A."/>
            <person name="Crawford N.G."/>
            <person name="Densmore L.D."/>
            <person name="Drew J.C."/>
            <person name="Edwards S.V."/>
            <person name="Faircloth B.C."/>
            <person name="Fujita M.K."/>
            <person name="Greenwold M.J."/>
            <person name="Hoffmann F.G."/>
            <person name="Howard J.M."/>
            <person name="Iguchi T."/>
            <person name="Janes D.E."/>
            <person name="Khan S.Y."/>
            <person name="Kohno S."/>
            <person name="de Koning A.J."/>
            <person name="Lance S.L."/>
            <person name="McCarthy F.M."/>
            <person name="McCormack J.E."/>
            <person name="Merchant M.E."/>
            <person name="Peterson D.G."/>
            <person name="Pollock D.D."/>
            <person name="Pourmand N."/>
            <person name="Raney B.J."/>
            <person name="Roessler K.A."/>
            <person name="Sanford J.R."/>
            <person name="Sawyer R.H."/>
            <person name="Schmidt C.J."/>
            <person name="Triplett E.W."/>
            <person name="Tuberville T.D."/>
            <person name="Venegas-Anaya M."/>
            <person name="Howard J.T."/>
            <person name="Jarvis E.D."/>
            <person name="Guillette L.J.Jr."/>
            <person name="Glenn T.C."/>
            <person name="Green R.E."/>
            <person name="Ray D.A."/>
        </authorList>
    </citation>
    <scope>NUCLEOTIDE SEQUENCE [LARGE SCALE GENOMIC DNA]</scope>
    <source>
        <strain evidence="2">KSC_2009_1</strain>
    </source>
</reference>
<dbReference type="Proteomes" id="UP000050525">
    <property type="component" value="Unassembled WGS sequence"/>
</dbReference>
<dbReference type="STRING" id="8496.A0A151NMS1"/>
<dbReference type="FunFam" id="2.30.29.30:FF:000286">
    <property type="entry name" value="PH-protein kinase domain containing protein"/>
    <property type="match status" value="1"/>
</dbReference>
<proteinExistence type="predicted"/>
<protein>
    <recommendedName>
        <fullName evidence="1">PH domain-containing protein</fullName>
    </recommendedName>
</protein>